<feature type="region of interest" description="Disordered" evidence="1">
    <location>
        <begin position="1"/>
        <end position="47"/>
    </location>
</feature>
<feature type="non-terminal residue" evidence="2">
    <location>
        <position position="118"/>
    </location>
</feature>
<sequence>MVHVLTNRQQQIAYSQRELSDSESGEGDDEKDGYATNGKDRGIPHRSRVGQGRRILIEFLDNVNMIRETQQMIIEGQKYNTQKKYMQTMGVFDDWMKGKNYTIQDIMNQKIPFEHFLS</sequence>
<protein>
    <submittedName>
        <fullName evidence="2">Uncharacterized protein</fullName>
    </submittedName>
</protein>
<feature type="compositionally biased region" description="Acidic residues" evidence="1">
    <location>
        <begin position="21"/>
        <end position="31"/>
    </location>
</feature>
<comment type="caution">
    <text evidence="2">The sequence shown here is derived from an EMBL/GenBank/DDBJ whole genome shotgun (WGS) entry which is preliminary data.</text>
</comment>
<evidence type="ECO:0000256" key="1">
    <source>
        <dbReference type="SAM" id="MobiDB-lite"/>
    </source>
</evidence>
<proteinExistence type="predicted"/>
<feature type="compositionally biased region" description="Polar residues" evidence="1">
    <location>
        <begin position="1"/>
        <end position="14"/>
    </location>
</feature>
<reference evidence="2 3" key="1">
    <citation type="submission" date="2019-03" db="EMBL/GenBank/DDBJ databases">
        <title>Single cell metagenomics reveals metabolic interactions within the superorganism composed of flagellate Streblomastix strix and complex community of Bacteroidetes bacteria on its surface.</title>
        <authorList>
            <person name="Treitli S.C."/>
            <person name="Kolisko M."/>
            <person name="Husnik F."/>
            <person name="Keeling P."/>
            <person name="Hampl V."/>
        </authorList>
    </citation>
    <scope>NUCLEOTIDE SEQUENCE [LARGE SCALE GENOMIC DNA]</scope>
    <source>
        <strain evidence="2">ST1C</strain>
    </source>
</reference>
<name>A0A5J4V5A1_9EUKA</name>
<accession>A0A5J4V5A1</accession>
<evidence type="ECO:0000313" key="3">
    <source>
        <dbReference type="Proteomes" id="UP000324800"/>
    </source>
</evidence>
<dbReference type="Proteomes" id="UP000324800">
    <property type="component" value="Unassembled WGS sequence"/>
</dbReference>
<dbReference type="EMBL" id="SNRW01009925">
    <property type="protein sequence ID" value="KAA6377295.1"/>
    <property type="molecule type" value="Genomic_DNA"/>
</dbReference>
<organism evidence="2 3">
    <name type="scientific">Streblomastix strix</name>
    <dbReference type="NCBI Taxonomy" id="222440"/>
    <lineage>
        <taxon>Eukaryota</taxon>
        <taxon>Metamonada</taxon>
        <taxon>Preaxostyla</taxon>
        <taxon>Oxymonadida</taxon>
        <taxon>Streblomastigidae</taxon>
        <taxon>Streblomastix</taxon>
    </lineage>
</organism>
<gene>
    <name evidence="2" type="ORF">EZS28_027175</name>
</gene>
<evidence type="ECO:0000313" key="2">
    <source>
        <dbReference type="EMBL" id="KAA6377295.1"/>
    </source>
</evidence>
<dbReference type="AlphaFoldDB" id="A0A5J4V5A1"/>